<dbReference type="EMBL" id="CP001736">
    <property type="protein sequence ID" value="ADB34144.1"/>
    <property type="molecule type" value="Genomic_DNA"/>
</dbReference>
<dbReference type="Pfam" id="PF03576">
    <property type="entry name" value="Peptidase_S58"/>
    <property type="match status" value="1"/>
</dbReference>
<evidence type="ECO:0000256" key="1">
    <source>
        <dbReference type="ARBA" id="ARBA00007068"/>
    </source>
</evidence>
<dbReference type="PANTHER" id="PTHR36512:SF3">
    <property type="entry name" value="BLR5678 PROTEIN"/>
    <property type="match status" value="1"/>
</dbReference>
<proteinExistence type="inferred from homology"/>
<dbReference type="PANTHER" id="PTHR36512">
    <property type="entry name" value="D-AMINOPEPTIDASE"/>
    <property type="match status" value="1"/>
</dbReference>
<comment type="similarity">
    <text evidence="1">Belongs to the peptidase S58 family.</text>
</comment>
<dbReference type="OrthoDB" id="9770388at2"/>
<sequence length="351" mass="35652">MQLRARDLGVVPGTLPTGPLNAITDVPGVLVGHTTLDDGADLHTGVTAIVPTPSAGAGTSATAWSPQTALPAAVAVGNGYGKLVGSTQVDELGRLETPILLTGTLSVFRAADALLTYLLDRDSAATSLNPVVGETNDGYLSDIRRRPITEQHVLDALTTASSGLPAEGCVGAGTGTAALGFKAGIGTSSRRVPTRTSGTAPASGTVGALVQSNFSGLLRVLGTPIPAPPSPSEPTGNSCMIVLATDLPLDARQLGRIARRAIFALGLIGSDYAPGSGDYAIAFSTTPSAPEPFLEGNLRPVFQATLDAVEEALLNSLVTARTTTGFRGRTRYAVPHELVAAAGLTARTARA</sequence>
<reference evidence="3" key="1">
    <citation type="submission" date="2009-09" db="EMBL/GenBank/DDBJ databases">
        <title>The complete genome of Kribbella flavida DSM 17836.</title>
        <authorList>
            <consortium name="US DOE Joint Genome Institute (JGI-PGF)"/>
            <person name="Lucas S."/>
            <person name="Copeland A."/>
            <person name="Lapidus A."/>
            <person name="Glavina del Rio T."/>
            <person name="Dalin E."/>
            <person name="Tice H."/>
            <person name="Bruce D."/>
            <person name="Goodwin L."/>
            <person name="Pitluck S."/>
            <person name="Kyrpides N."/>
            <person name="Mavromatis K."/>
            <person name="Ivanova N."/>
            <person name="Saunders E."/>
            <person name="Brettin T."/>
            <person name="Detter J.C."/>
            <person name="Han C."/>
            <person name="Larimer F."/>
            <person name="Land M."/>
            <person name="Hauser L."/>
            <person name="Markowitz V."/>
            <person name="Cheng J.-F."/>
            <person name="Hugenholtz P."/>
            <person name="Woyke T."/>
            <person name="Wu D."/>
            <person name="Pukall R."/>
            <person name="Klenk H.-P."/>
            <person name="Eisen J.A."/>
        </authorList>
    </citation>
    <scope>NUCLEOTIDE SEQUENCE [LARGE SCALE GENOMIC DNA]</scope>
    <source>
        <strain evidence="3">DSM 17836 / JCM 10339 / NBRC 14399</strain>
    </source>
</reference>
<dbReference type="AlphaFoldDB" id="D2Q3M1"/>
<organism evidence="2 3">
    <name type="scientific">Kribbella flavida (strain DSM 17836 / JCM 10339 / NBRC 14399)</name>
    <dbReference type="NCBI Taxonomy" id="479435"/>
    <lineage>
        <taxon>Bacteria</taxon>
        <taxon>Bacillati</taxon>
        <taxon>Actinomycetota</taxon>
        <taxon>Actinomycetes</taxon>
        <taxon>Propionibacteriales</taxon>
        <taxon>Kribbellaceae</taxon>
        <taxon>Kribbella</taxon>
    </lineage>
</organism>
<reference evidence="2 3" key="2">
    <citation type="journal article" date="2010" name="Stand. Genomic Sci.">
        <title>Complete genome sequence of Kribbella flavida type strain (IFO 14399).</title>
        <authorList>
            <person name="Pukall R."/>
            <person name="Lapidus A."/>
            <person name="Glavina Del Rio T."/>
            <person name="Copeland A."/>
            <person name="Tice H."/>
            <person name="Cheng J.-F."/>
            <person name="Lucas S."/>
            <person name="Chen F."/>
            <person name="Nolan M."/>
            <person name="LaButti K."/>
            <person name="Pati A."/>
            <person name="Ivanova N."/>
            <person name="Mavrommatis K."/>
            <person name="Mikhailova N."/>
            <person name="Pitluck S."/>
            <person name="Bruce D."/>
            <person name="Goodwin L."/>
            <person name="Land M."/>
            <person name="Hauser L."/>
            <person name="Chang Y.-J."/>
            <person name="Jeffries C.D."/>
            <person name="Chen A."/>
            <person name="Palaniappan K."/>
            <person name="Chain P."/>
            <person name="Rohde M."/>
            <person name="Goeker M."/>
            <person name="Bristow J."/>
            <person name="Eisen J.A."/>
            <person name="Markowitz V."/>
            <person name="Hugenholtz P."/>
            <person name="Kyrpides N.C."/>
            <person name="Klenk H.-P."/>
            <person name="Brettin T."/>
        </authorList>
    </citation>
    <scope>NUCLEOTIDE SEQUENCE [LARGE SCALE GENOMIC DNA]</scope>
    <source>
        <strain evidence="3">DSM 17836 / JCM 10339 / NBRC 14399</strain>
    </source>
</reference>
<evidence type="ECO:0000313" key="2">
    <source>
        <dbReference type="EMBL" id="ADB34144.1"/>
    </source>
</evidence>
<dbReference type="InterPro" id="IPR005321">
    <property type="entry name" value="Peptidase_S58_DmpA"/>
</dbReference>
<dbReference type="InterPro" id="IPR016117">
    <property type="entry name" value="ArgJ-like_dom_sf"/>
</dbReference>
<dbReference type="HOGENOM" id="CLU_024709_0_0_11"/>
<evidence type="ECO:0000313" key="3">
    <source>
        <dbReference type="Proteomes" id="UP000007967"/>
    </source>
</evidence>
<accession>D2Q3M1</accession>
<dbReference type="RefSeq" id="WP_012922698.1">
    <property type="nucleotide sequence ID" value="NC_013729.1"/>
</dbReference>
<dbReference type="STRING" id="479435.Kfla_5128"/>
<dbReference type="Gene3D" id="3.60.70.12">
    <property type="entry name" value="L-amino peptidase D-ALA esterase/amidase"/>
    <property type="match status" value="1"/>
</dbReference>
<protein>
    <submittedName>
        <fullName evidence="2">Peptidase S58 DmpA</fullName>
    </submittedName>
</protein>
<gene>
    <name evidence="2" type="ordered locus">Kfla_5128</name>
</gene>
<dbReference type="Proteomes" id="UP000007967">
    <property type="component" value="Chromosome"/>
</dbReference>
<name>D2Q3M1_KRIFD</name>
<dbReference type="SUPFAM" id="SSF56266">
    <property type="entry name" value="DmpA/ArgJ-like"/>
    <property type="match status" value="1"/>
</dbReference>
<dbReference type="KEGG" id="kfl:Kfla_5128"/>
<dbReference type="eggNOG" id="COG3191">
    <property type="taxonomic scope" value="Bacteria"/>
</dbReference>
<keyword evidence="3" id="KW-1185">Reference proteome</keyword>
<dbReference type="GO" id="GO:0004177">
    <property type="term" value="F:aminopeptidase activity"/>
    <property type="evidence" value="ECO:0007669"/>
    <property type="project" value="TreeGrafter"/>
</dbReference>